<sequence>MLSLDPTNVRRRKDRAAALLLVRNGTGLQTQRLIRRSLYFEHSAVRFLSSFSILHKMPGFHPSYTVHFRPGCSSGRAPDLQSLKYASSVQ</sequence>
<dbReference type="Proteomes" id="UP001469553">
    <property type="component" value="Unassembled WGS sequence"/>
</dbReference>
<name>A0ABV0ZCX9_9TELE</name>
<proteinExistence type="predicted"/>
<comment type="caution">
    <text evidence="1">The sequence shown here is derived from an EMBL/GenBank/DDBJ whole genome shotgun (WGS) entry which is preliminary data.</text>
</comment>
<protein>
    <submittedName>
        <fullName evidence="1">Uncharacterized protein</fullName>
    </submittedName>
</protein>
<accession>A0ABV0ZCX9</accession>
<dbReference type="EMBL" id="JAHRIP010058367">
    <property type="protein sequence ID" value="MEQ2303955.1"/>
    <property type="molecule type" value="Genomic_DNA"/>
</dbReference>
<reference evidence="1 2" key="1">
    <citation type="submission" date="2021-06" db="EMBL/GenBank/DDBJ databases">
        <authorList>
            <person name="Palmer J.M."/>
        </authorList>
    </citation>
    <scope>NUCLEOTIDE SEQUENCE [LARGE SCALE GENOMIC DNA]</scope>
    <source>
        <strain evidence="1 2">AS_MEX2019</strain>
        <tissue evidence="1">Muscle</tissue>
    </source>
</reference>
<evidence type="ECO:0000313" key="1">
    <source>
        <dbReference type="EMBL" id="MEQ2303955.1"/>
    </source>
</evidence>
<gene>
    <name evidence="1" type="ORF">AMECASPLE_022044</name>
</gene>
<organism evidence="1 2">
    <name type="scientific">Ameca splendens</name>
    <dbReference type="NCBI Taxonomy" id="208324"/>
    <lineage>
        <taxon>Eukaryota</taxon>
        <taxon>Metazoa</taxon>
        <taxon>Chordata</taxon>
        <taxon>Craniata</taxon>
        <taxon>Vertebrata</taxon>
        <taxon>Euteleostomi</taxon>
        <taxon>Actinopterygii</taxon>
        <taxon>Neopterygii</taxon>
        <taxon>Teleostei</taxon>
        <taxon>Neoteleostei</taxon>
        <taxon>Acanthomorphata</taxon>
        <taxon>Ovalentaria</taxon>
        <taxon>Atherinomorphae</taxon>
        <taxon>Cyprinodontiformes</taxon>
        <taxon>Goodeidae</taxon>
        <taxon>Ameca</taxon>
    </lineage>
</organism>
<evidence type="ECO:0000313" key="2">
    <source>
        <dbReference type="Proteomes" id="UP001469553"/>
    </source>
</evidence>
<keyword evidence="2" id="KW-1185">Reference proteome</keyword>